<organism evidence="3 4">
    <name type="scientific">Albula goreensis</name>
    <dbReference type="NCBI Taxonomy" id="1534307"/>
    <lineage>
        <taxon>Eukaryota</taxon>
        <taxon>Metazoa</taxon>
        <taxon>Chordata</taxon>
        <taxon>Craniata</taxon>
        <taxon>Vertebrata</taxon>
        <taxon>Euteleostomi</taxon>
        <taxon>Actinopterygii</taxon>
        <taxon>Neopterygii</taxon>
        <taxon>Teleostei</taxon>
        <taxon>Albuliformes</taxon>
        <taxon>Albulidae</taxon>
        <taxon>Albula</taxon>
    </lineage>
</organism>
<dbReference type="SMART" id="SM00208">
    <property type="entry name" value="TNFR"/>
    <property type="match status" value="3"/>
</dbReference>
<dbReference type="Gene3D" id="2.10.50.10">
    <property type="entry name" value="Tumor Necrosis Factor Receptor, subunit A, domain 2"/>
    <property type="match status" value="3"/>
</dbReference>
<keyword evidence="1" id="KW-1015">Disulfide bond</keyword>
<comment type="caution">
    <text evidence="3">The sequence shown here is derived from an EMBL/GenBank/DDBJ whole genome shotgun (WGS) entry which is preliminary data.</text>
</comment>
<gene>
    <name evidence="3" type="ORF">AGOR_G00134990</name>
</gene>
<dbReference type="PANTHER" id="PTHR46838:SF1">
    <property type="entry name" value="TUMOR NECROSIS FACTOR RECEPTOR SUPERFAMILY MEMBER 14"/>
    <property type="match status" value="1"/>
</dbReference>
<evidence type="ECO:0000313" key="3">
    <source>
        <dbReference type="EMBL" id="KAI1892575.1"/>
    </source>
</evidence>
<name>A0A8T3DDH4_9TELE</name>
<dbReference type="PROSITE" id="PS50050">
    <property type="entry name" value="TNFR_NGFR_2"/>
    <property type="match status" value="1"/>
</dbReference>
<feature type="domain" description="TNFR-Cys" evidence="2">
    <location>
        <begin position="31"/>
        <end position="83"/>
    </location>
</feature>
<dbReference type="GO" id="GO:0002720">
    <property type="term" value="P:positive regulation of cytokine production involved in immune response"/>
    <property type="evidence" value="ECO:0007669"/>
    <property type="project" value="TreeGrafter"/>
</dbReference>
<dbReference type="GO" id="GO:0009897">
    <property type="term" value="C:external side of plasma membrane"/>
    <property type="evidence" value="ECO:0007669"/>
    <property type="project" value="TreeGrafter"/>
</dbReference>
<evidence type="ECO:0000313" key="4">
    <source>
        <dbReference type="Proteomes" id="UP000829720"/>
    </source>
</evidence>
<dbReference type="GO" id="GO:2000406">
    <property type="term" value="P:positive regulation of T cell migration"/>
    <property type="evidence" value="ECO:0007669"/>
    <property type="project" value="TreeGrafter"/>
</dbReference>
<dbReference type="EMBL" id="JAERUA010000012">
    <property type="protein sequence ID" value="KAI1892575.1"/>
    <property type="molecule type" value="Genomic_DNA"/>
</dbReference>
<accession>A0A8T3DDH4</accession>
<sequence length="191" mass="21148">MWHLDLRIFKILIFTFGMIILINMNSGLSYSCEHAEYDINGQCCPMCAPGTHVHKHCTDSTMCDPGLGLITEKECNFNSDTVCGVLDQHFCTEPDKKGCRLAQRHTTCQPGQFVKQNGTKFTDTICEDCPNHSFSDGLSTTCKPHTDCQSLGLSELKAGSPSSDSECEEKALNSLGWRKQNMGTQSKERGL</sequence>
<dbReference type="GO" id="GO:0046642">
    <property type="term" value="P:negative regulation of alpha-beta T cell proliferation"/>
    <property type="evidence" value="ECO:0007669"/>
    <property type="project" value="TreeGrafter"/>
</dbReference>
<evidence type="ECO:0000259" key="2">
    <source>
        <dbReference type="PROSITE" id="PS50050"/>
    </source>
</evidence>
<feature type="repeat" description="TNFR-Cys" evidence="1">
    <location>
        <begin position="31"/>
        <end position="83"/>
    </location>
</feature>
<dbReference type="OrthoDB" id="10031141at2759"/>
<dbReference type="PANTHER" id="PTHR46838">
    <property type="entry name" value="TUMOR NECROSIS FACTOR RECEPTOR SUPERFAMILY MEMBER 14"/>
    <property type="match status" value="1"/>
</dbReference>
<feature type="disulfide bond" evidence="1">
    <location>
        <begin position="32"/>
        <end position="47"/>
    </location>
</feature>
<dbReference type="InterPro" id="IPR001368">
    <property type="entry name" value="TNFR/NGFR_Cys_rich_reg"/>
</dbReference>
<comment type="caution">
    <text evidence="1">Lacks conserved residue(s) required for the propagation of feature annotation.</text>
</comment>
<dbReference type="FunFam" id="2.10.50.10:FF:000065">
    <property type="entry name" value="TNF receptor superfamily member 14"/>
    <property type="match status" value="1"/>
</dbReference>
<dbReference type="CDD" id="cd00185">
    <property type="entry name" value="TNFRSF"/>
    <property type="match status" value="1"/>
</dbReference>
<dbReference type="SUPFAM" id="SSF57586">
    <property type="entry name" value="TNF receptor-like"/>
    <property type="match status" value="2"/>
</dbReference>
<protein>
    <recommendedName>
        <fullName evidence="2">TNFR-Cys domain-containing protein</fullName>
    </recommendedName>
</protein>
<evidence type="ECO:0000256" key="1">
    <source>
        <dbReference type="PROSITE-ProRule" id="PRU00206"/>
    </source>
</evidence>
<dbReference type="Proteomes" id="UP000829720">
    <property type="component" value="Unassembled WGS sequence"/>
</dbReference>
<dbReference type="GO" id="GO:0050829">
    <property type="term" value="P:defense response to Gram-negative bacterium"/>
    <property type="evidence" value="ECO:0007669"/>
    <property type="project" value="TreeGrafter"/>
</dbReference>
<dbReference type="AlphaFoldDB" id="A0A8T3DDH4"/>
<dbReference type="GO" id="GO:0050830">
    <property type="term" value="P:defense response to Gram-positive bacterium"/>
    <property type="evidence" value="ECO:0007669"/>
    <property type="project" value="TreeGrafter"/>
</dbReference>
<keyword evidence="4" id="KW-1185">Reference proteome</keyword>
<dbReference type="PROSITE" id="PS51257">
    <property type="entry name" value="PROKAR_LIPOPROTEIN"/>
    <property type="match status" value="1"/>
</dbReference>
<reference evidence="3" key="1">
    <citation type="submission" date="2021-01" db="EMBL/GenBank/DDBJ databases">
        <authorList>
            <person name="Zahm M."/>
            <person name="Roques C."/>
            <person name="Cabau C."/>
            <person name="Klopp C."/>
            <person name="Donnadieu C."/>
            <person name="Jouanno E."/>
            <person name="Lampietro C."/>
            <person name="Louis A."/>
            <person name="Herpin A."/>
            <person name="Echchiki A."/>
            <person name="Berthelot C."/>
            <person name="Parey E."/>
            <person name="Roest-Crollius H."/>
            <person name="Braasch I."/>
            <person name="Postlethwait J."/>
            <person name="Bobe J."/>
            <person name="Montfort J."/>
            <person name="Bouchez O."/>
            <person name="Begum T."/>
            <person name="Mejri S."/>
            <person name="Adams A."/>
            <person name="Chen W.-J."/>
            <person name="Guiguen Y."/>
        </authorList>
    </citation>
    <scope>NUCLEOTIDE SEQUENCE</scope>
    <source>
        <tissue evidence="3">Blood</tissue>
    </source>
</reference>
<dbReference type="Pfam" id="PF00020">
    <property type="entry name" value="TNFR_c6"/>
    <property type="match status" value="1"/>
</dbReference>
<proteinExistence type="predicted"/>